<comment type="caution">
    <text evidence="3">The sequence shown here is derived from an EMBL/GenBank/DDBJ whole genome shotgun (WGS) entry which is preliminary data.</text>
</comment>
<evidence type="ECO:0000259" key="2">
    <source>
        <dbReference type="Pfam" id="PF00266"/>
    </source>
</evidence>
<dbReference type="PANTHER" id="PTHR43586">
    <property type="entry name" value="CYSTEINE DESULFURASE"/>
    <property type="match status" value="1"/>
</dbReference>
<dbReference type="RefSeq" id="WP_184521986.1">
    <property type="nucleotide sequence ID" value="NZ_JACIJD010000050.1"/>
</dbReference>
<keyword evidence="4" id="KW-1185">Reference proteome</keyword>
<name>A0A840YNG6_9PROT</name>
<dbReference type="Gene3D" id="3.40.640.10">
    <property type="entry name" value="Type I PLP-dependent aspartate aminotransferase-like (Major domain)"/>
    <property type="match status" value="1"/>
</dbReference>
<evidence type="ECO:0000313" key="4">
    <source>
        <dbReference type="Proteomes" id="UP000580654"/>
    </source>
</evidence>
<dbReference type="InterPro" id="IPR015422">
    <property type="entry name" value="PyrdxlP-dep_Trfase_small"/>
</dbReference>
<dbReference type="PANTHER" id="PTHR43586:SF15">
    <property type="entry name" value="BLR3095 PROTEIN"/>
    <property type="match status" value="1"/>
</dbReference>
<dbReference type="GO" id="GO:0016829">
    <property type="term" value="F:lyase activity"/>
    <property type="evidence" value="ECO:0007669"/>
    <property type="project" value="UniProtKB-KW"/>
</dbReference>
<proteinExistence type="predicted"/>
<evidence type="ECO:0000256" key="1">
    <source>
        <dbReference type="ARBA" id="ARBA00022898"/>
    </source>
</evidence>
<dbReference type="EMBL" id="JACIJD010000050">
    <property type="protein sequence ID" value="MBB5696524.1"/>
    <property type="molecule type" value="Genomic_DNA"/>
</dbReference>
<feature type="domain" description="Aminotransferase class V" evidence="2">
    <location>
        <begin position="51"/>
        <end position="362"/>
    </location>
</feature>
<dbReference type="Proteomes" id="UP000580654">
    <property type="component" value="Unassembled WGS sequence"/>
</dbReference>
<dbReference type="AlphaFoldDB" id="A0A840YNG6"/>
<protein>
    <submittedName>
        <fullName evidence="3">Selenocysteine lyase/cysteine desulfurase</fullName>
    </submittedName>
</protein>
<organism evidence="3 4">
    <name type="scientific">Muricoccus pecuniae</name>
    <dbReference type="NCBI Taxonomy" id="693023"/>
    <lineage>
        <taxon>Bacteria</taxon>
        <taxon>Pseudomonadati</taxon>
        <taxon>Pseudomonadota</taxon>
        <taxon>Alphaproteobacteria</taxon>
        <taxon>Acetobacterales</taxon>
        <taxon>Roseomonadaceae</taxon>
        <taxon>Muricoccus</taxon>
    </lineage>
</organism>
<reference evidence="3 4" key="1">
    <citation type="submission" date="2020-08" db="EMBL/GenBank/DDBJ databases">
        <title>Genomic Encyclopedia of Type Strains, Phase IV (KMG-IV): sequencing the most valuable type-strain genomes for metagenomic binning, comparative biology and taxonomic classification.</title>
        <authorList>
            <person name="Goeker M."/>
        </authorList>
    </citation>
    <scope>NUCLEOTIDE SEQUENCE [LARGE SCALE GENOMIC DNA]</scope>
    <source>
        <strain evidence="3 4">DSM 25622</strain>
    </source>
</reference>
<dbReference type="Gene3D" id="3.90.1150.10">
    <property type="entry name" value="Aspartate Aminotransferase, domain 1"/>
    <property type="match status" value="1"/>
</dbReference>
<dbReference type="InterPro" id="IPR000192">
    <property type="entry name" value="Aminotrans_V_dom"/>
</dbReference>
<accession>A0A840YNG6</accession>
<sequence length="373" mass="39811">MSPEEMERLFPNLRGTTYMNTASLAPGCGPAVNALTAAANDWARGRLDWAEAERAGEEARVLFAHLVGGRTDCVALVPTASAVAGLVAAYLPKRFPEGGTILVGEEEFTSNLFPWRLLEARGFALRTLPQRNGGVPAESFERAADGVTRLIAVSAVQSATGYRVDLNHLREVADRSGALLYVDAAQAVGALPLDVTLPRIDALAAPSHKFLLGTRGMGYAYFEPSLRDALEPLWAGWKAAAEPLTSFYGPEMTLSATASRLDMSLAWINALAERESMVVLRGLGAAQVHGHNLGLAALMRQSLLERGVPFLDHGAEHGSTIFACAPRGALVAERLREAGVVAAVRAGRVRLSLHLYNTPEQVRGVAALLGDLR</sequence>
<keyword evidence="1" id="KW-0663">Pyridoxal phosphate</keyword>
<evidence type="ECO:0000313" key="3">
    <source>
        <dbReference type="EMBL" id="MBB5696524.1"/>
    </source>
</evidence>
<keyword evidence="3" id="KW-0456">Lyase</keyword>
<dbReference type="Pfam" id="PF00266">
    <property type="entry name" value="Aminotran_5"/>
    <property type="match status" value="1"/>
</dbReference>
<dbReference type="SUPFAM" id="SSF53383">
    <property type="entry name" value="PLP-dependent transferases"/>
    <property type="match status" value="1"/>
</dbReference>
<dbReference type="InterPro" id="IPR015421">
    <property type="entry name" value="PyrdxlP-dep_Trfase_major"/>
</dbReference>
<dbReference type="InterPro" id="IPR015424">
    <property type="entry name" value="PyrdxlP-dep_Trfase"/>
</dbReference>
<gene>
    <name evidence="3" type="ORF">FHS87_004595</name>
</gene>